<dbReference type="CDD" id="cd01347">
    <property type="entry name" value="ligand_gated_channel"/>
    <property type="match status" value="1"/>
</dbReference>
<dbReference type="PANTHER" id="PTHR32552:SF74">
    <property type="entry name" value="HYDROXAMATE SIDEROPHORE RECEPTOR FHUE"/>
    <property type="match status" value="1"/>
</dbReference>
<evidence type="ECO:0000256" key="5">
    <source>
        <dbReference type="ARBA" id="ARBA00022496"/>
    </source>
</evidence>
<feature type="region of interest" description="Disordered" evidence="16">
    <location>
        <begin position="1"/>
        <end position="21"/>
    </location>
</feature>
<evidence type="ECO:0000256" key="3">
    <source>
        <dbReference type="ARBA" id="ARBA00022448"/>
    </source>
</evidence>
<dbReference type="SUPFAM" id="SSF56935">
    <property type="entry name" value="Porins"/>
    <property type="match status" value="1"/>
</dbReference>
<dbReference type="GO" id="GO:0015344">
    <property type="term" value="F:siderophore uptake transmembrane transporter activity"/>
    <property type="evidence" value="ECO:0007669"/>
    <property type="project" value="TreeGrafter"/>
</dbReference>
<organism evidence="18 19">
    <name type="scientific">Aliirhizobium smilacinae</name>
    <dbReference type="NCBI Taxonomy" id="1395944"/>
    <lineage>
        <taxon>Bacteria</taxon>
        <taxon>Pseudomonadati</taxon>
        <taxon>Pseudomonadota</taxon>
        <taxon>Alphaproteobacteria</taxon>
        <taxon>Hyphomicrobiales</taxon>
        <taxon>Rhizobiaceae</taxon>
        <taxon>Aliirhizobium</taxon>
    </lineage>
</organism>
<keyword evidence="6 14" id="KW-0812">Transmembrane</keyword>
<dbReference type="RefSeq" id="WP_139679590.1">
    <property type="nucleotide sequence ID" value="NZ_VDMN01000015.1"/>
</dbReference>
<keyword evidence="11 14" id="KW-0472">Membrane</keyword>
<keyword evidence="5" id="KW-0410">Iron transport</keyword>
<evidence type="ECO:0000256" key="7">
    <source>
        <dbReference type="ARBA" id="ARBA00022729"/>
    </source>
</evidence>
<dbReference type="InterPro" id="IPR012910">
    <property type="entry name" value="Plug_dom"/>
</dbReference>
<evidence type="ECO:0000256" key="13">
    <source>
        <dbReference type="ARBA" id="ARBA00023237"/>
    </source>
</evidence>
<keyword evidence="13 14" id="KW-0998">Cell outer membrane</keyword>
<evidence type="ECO:0000256" key="4">
    <source>
        <dbReference type="ARBA" id="ARBA00022452"/>
    </source>
</evidence>
<dbReference type="OrthoDB" id="9760333at2"/>
<protein>
    <submittedName>
        <fullName evidence="18">TonB-dependent siderophore receptor</fullName>
    </submittedName>
</protein>
<dbReference type="NCBIfam" id="TIGR01783">
    <property type="entry name" value="TonB-siderophor"/>
    <property type="match status" value="1"/>
</dbReference>
<keyword evidence="10 15" id="KW-0798">TonB box</keyword>
<dbReference type="Gene3D" id="2.170.130.10">
    <property type="entry name" value="TonB-dependent receptor, plug domain"/>
    <property type="match status" value="1"/>
</dbReference>
<dbReference type="InterPro" id="IPR010105">
    <property type="entry name" value="TonB_sidphr_rcpt"/>
</dbReference>
<evidence type="ECO:0000313" key="19">
    <source>
        <dbReference type="Proteomes" id="UP000311605"/>
    </source>
</evidence>
<evidence type="ECO:0000256" key="16">
    <source>
        <dbReference type="SAM" id="MobiDB-lite"/>
    </source>
</evidence>
<dbReference type="GO" id="GO:0015891">
    <property type="term" value="P:siderophore transport"/>
    <property type="evidence" value="ECO:0007669"/>
    <property type="project" value="InterPro"/>
</dbReference>
<evidence type="ECO:0000256" key="15">
    <source>
        <dbReference type="RuleBase" id="RU003357"/>
    </source>
</evidence>
<comment type="subcellular location">
    <subcellularLocation>
        <location evidence="1 14">Cell outer membrane</location>
        <topology evidence="1 14">Multi-pass membrane protein</topology>
    </subcellularLocation>
</comment>
<dbReference type="Pfam" id="PF00593">
    <property type="entry name" value="TonB_dep_Rec_b-barrel"/>
    <property type="match status" value="1"/>
</dbReference>
<evidence type="ECO:0000313" key="18">
    <source>
        <dbReference type="EMBL" id="TNM59518.1"/>
    </source>
</evidence>
<evidence type="ECO:0000256" key="8">
    <source>
        <dbReference type="ARBA" id="ARBA00023004"/>
    </source>
</evidence>
<proteinExistence type="inferred from homology"/>
<keyword evidence="4 14" id="KW-1134">Transmembrane beta strand</keyword>
<dbReference type="SMART" id="SM00965">
    <property type="entry name" value="STN"/>
    <property type="match status" value="1"/>
</dbReference>
<keyword evidence="8" id="KW-0408">Iron</keyword>
<comment type="similarity">
    <text evidence="2 14 15">Belongs to the TonB-dependent receptor family.</text>
</comment>
<dbReference type="PANTHER" id="PTHR32552">
    <property type="entry name" value="FERRICHROME IRON RECEPTOR-RELATED"/>
    <property type="match status" value="1"/>
</dbReference>
<keyword evidence="19" id="KW-1185">Reference proteome</keyword>
<dbReference type="InterPro" id="IPR000531">
    <property type="entry name" value="Beta-barrel_TonB"/>
</dbReference>
<dbReference type="InterPro" id="IPR039426">
    <property type="entry name" value="TonB-dep_rcpt-like"/>
</dbReference>
<sequence>MTGNAKAGNRGSKLRTARKDQRKSRTLSLLLLSTFLGSIGAGGYTNAMAQQASQTLSFNIPSQPLASALSAFMSASDWDVSFTSTAVAGKQSAAVVGKFSAEQALRTLLAGTGVSIRMAGSKTAALVVPAAGAGETGSADGTTLEPIVLTAQAGGTTEGSGSYTTPQMSSATGLPLSIKETPQAVSVVTRQAIDDKNYSSLDQAVKDSPGLSAVQDIADGRWRYTSRGFDVFNIQNDGLTMAPVRDGLPQDDLSIYDRVEIVRGATGLLEGAGYPSATINLVRKKALQEPRYSVTTTGSSWGNGRVELDASQPLNADGSVRGRFVAAFNGGEGYRDYNKQKNLVLYGTLEADITDDTTISVGLSHTKERIDGYSWAGVPTHGDGSFFNWDTSDFFGADWEYADKRKTTAYFDIQHEFEGGWKANLSAQRVWASSELLTSYLSDWSQIDVFTKNDRIYEYDADNYAVNAQLSGPVEFLGQTHDLTFGVSAHRDNQENSGYRGASYLIDPTTWDPSSIAKPSLDTYTKYYTTKYKQDEIGIYGAGRFHLTDDLTLIAGGRFSWFDYASPTVPSYYHENGKFVPYLGVVYDVTDQVSVYASYTSIFRAQNRIDPTGQLLPAIDGANYEAGVKGSFFDDRLNATVSVFQINLSNLPETVAASECQASSSCYRAGEEVRSRGIELEVSGHITDQWQLMAGYTYSKPEYVDGPNSGDRYNSQVYPEHMFKMFTTYSMDGALEGLTVGGGLRAFSNTFYDGGSYRIEQPAYAVADLMMKYDFNDKTALQLNVNNVFDKKYYGAISTYTGYGNHLGAPREFRLSLSHTF</sequence>
<keyword evidence="12 18" id="KW-0675">Receptor</keyword>
<dbReference type="EMBL" id="VDMN01000015">
    <property type="protein sequence ID" value="TNM59518.1"/>
    <property type="molecule type" value="Genomic_DNA"/>
</dbReference>
<evidence type="ECO:0000256" key="11">
    <source>
        <dbReference type="ARBA" id="ARBA00023136"/>
    </source>
</evidence>
<dbReference type="Gene3D" id="3.55.50.30">
    <property type="match status" value="1"/>
</dbReference>
<dbReference type="InterPro" id="IPR036942">
    <property type="entry name" value="Beta-barrel_TonB_sf"/>
</dbReference>
<evidence type="ECO:0000256" key="12">
    <source>
        <dbReference type="ARBA" id="ARBA00023170"/>
    </source>
</evidence>
<dbReference type="PROSITE" id="PS52016">
    <property type="entry name" value="TONB_DEPENDENT_REC_3"/>
    <property type="match status" value="1"/>
</dbReference>
<evidence type="ECO:0000256" key="1">
    <source>
        <dbReference type="ARBA" id="ARBA00004571"/>
    </source>
</evidence>
<dbReference type="GO" id="GO:0038023">
    <property type="term" value="F:signaling receptor activity"/>
    <property type="evidence" value="ECO:0007669"/>
    <property type="project" value="InterPro"/>
</dbReference>
<dbReference type="GO" id="GO:0009279">
    <property type="term" value="C:cell outer membrane"/>
    <property type="evidence" value="ECO:0007669"/>
    <property type="project" value="UniProtKB-SubCell"/>
</dbReference>
<dbReference type="AlphaFoldDB" id="A0A5C4X849"/>
<dbReference type="Pfam" id="PF07660">
    <property type="entry name" value="STN"/>
    <property type="match status" value="1"/>
</dbReference>
<reference evidence="18 19" key="1">
    <citation type="submission" date="2019-06" db="EMBL/GenBank/DDBJ databases">
        <title>The draft genome of Rhizobium smilacinae PTYR-5.</title>
        <authorList>
            <person name="Liu L."/>
            <person name="Li L."/>
            <person name="Zhang X."/>
        </authorList>
    </citation>
    <scope>NUCLEOTIDE SEQUENCE [LARGE SCALE GENOMIC DNA]</scope>
    <source>
        <strain evidence="18 19">PTYR-5</strain>
    </source>
</reference>
<evidence type="ECO:0000259" key="17">
    <source>
        <dbReference type="SMART" id="SM00965"/>
    </source>
</evidence>
<evidence type="ECO:0000256" key="2">
    <source>
        <dbReference type="ARBA" id="ARBA00009810"/>
    </source>
</evidence>
<feature type="compositionally biased region" description="Basic residues" evidence="16">
    <location>
        <begin position="12"/>
        <end position="21"/>
    </location>
</feature>
<dbReference type="FunFam" id="2.170.130.10:FF:000010">
    <property type="entry name" value="Ferripyoverdine receptor"/>
    <property type="match status" value="1"/>
</dbReference>
<evidence type="ECO:0000256" key="9">
    <source>
        <dbReference type="ARBA" id="ARBA00023065"/>
    </source>
</evidence>
<evidence type="ECO:0000256" key="10">
    <source>
        <dbReference type="ARBA" id="ARBA00023077"/>
    </source>
</evidence>
<dbReference type="Proteomes" id="UP000311605">
    <property type="component" value="Unassembled WGS sequence"/>
</dbReference>
<dbReference type="Gene3D" id="2.40.170.20">
    <property type="entry name" value="TonB-dependent receptor, beta-barrel domain"/>
    <property type="match status" value="1"/>
</dbReference>
<keyword evidence="7" id="KW-0732">Signal</keyword>
<dbReference type="Pfam" id="PF07715">
    <property type="entry name" value="Plug"/>
    <property type="match status" value="1"/>
</dbReference>
<feature type="domain" description="Secretin/TonB short N-terminal" evidence="17">
    <location>
        <begin position="78"/>
        <end position="129"/>
    </location>
</feature>
<dbReference type="InterPro" id="IPR037066">
    <property type="entry name" value="Plug_dom_sf"/>
</dbReference>
<accession>A0A5C4X849</accession>
<gene>
    <name evidence="18" type="ORF">FHP24_28310</name>
</gene>
<dbReference type="InterPro" id="IPR011662">
    <property type="entry name" value="Secretin/TonB_short_N"/>
</dbReference>
<evidence type="ECO:0000256" key="6">
    <source>
        <dbReference type="ARBA" id="ARBA00022692"/>
    </source>
</evidence>
<keyword evidence="3 14" id="KW-0813">Transport</keyword>
<comment type="caution">
    <text evidence="18">The sequence shown here is derived from an EMBL/GenBank/DDBJ whole genome shotgun (WGS) entry which is preliminary data.</text>
</comment>
<name>A0A5C4X849_9HYPH</name>
<evidence type="ECO:0000256" key="14">
    <source>
        <dbReference type="PROSITE-ProRule" id="PRU01360"/>
    </source>
</evidence>
<keyword evidence="9" id="KW-0406">Ion transport</keyword>